<gene>
    <name evidence="2" type="ORF">RHSIM_Rhsim02G0011900</name>
</gene>
<proteinExistence type="predicted"/>
<comment type="caution">
    <text evidence="2">The sequence shown here is derived from an EMBL/GenBank/DDBJ whole genome shotgun (WGS) entry which is preliminary data.</text>
</comment>
<feature type="compositionally biased region" description="Low complexity" evidence="1">
    <location>
        <begin position="18"/>
        <end position="34"/>
    </location>
</feature>
<feature type="compositionally biased region" description="Basic and acidic residues" evidence="1">
    <location>
        <begin position="1"/>
        <end position="11"/>
    </location>
</feature>
<dbReference type="PANTHER" id="PTHR37255:SF1">
    <property type="entry name" value="OS07G0669600 PROTEIN"/>
    <property type="match status" value="1"/>
</dbReference>
<evidence type="ECO:0000313" key="2">
    <source>
        <dbReference type="EMBL" id="KAF7150002.1"/>
    </source>
</evidence>
<dbReference type="OrthoDB" id="1931944at2759"/>
<evidence type="ECO:0000313" key="3">
    <source>
        <dbReference type="Proteomes" id="UP000626092"/>
    </source>
</evidence>
<dbReference type="PANTHER" id="PTHR37255">
    <property type="entry name" value="OS07G0669600 PROTEIN"/>
    <property type="match status" value="1"/>
</dbReference>
<dbReference type="Proteomes" id="UP000626092">
    <property type="component" value="Unassembled WGS sequence"/>
</dbReference>
<protein>
    <submittedName>
        <fullName evidence="2">Uncharacterized protein</fullName>
    </submittedName>
</protein>
<dbReference type="EMBL" id="WJXA01000002">
    <property type="protein sequence ID" value="KAF7150002.1"/>
    <property type="molecule type" value="Genomic_DNA"/>
</dbReference>
<organism evidence="2 3">
    <name type="scientific">Rhododendron simsii</name>
    <name type="common">Sims's rhododendron</name>
    <dbReference type="NCBI Taxonomy" id="118357"/>
    <lineage>
        <taxon>Eukaryota</taxon>
        <taxon>Viridiplantae</taxon>
        <taxon>Streptophyta</taxon>
        <taxon>Embryophyta</taxon>
        <taxon>Tracheophyta</taxon>
        <taxon>Spermatophyta</taxon>
        <taxon>Magnoliopsida</taxon>
        <taxon>eudicotyledons</taxon>
        <taxon>Gunneridae</taxon>
        <taxon>Pentapetalae</taxon>
        <taxon>asterids</taxon>
        <taxon>Ericales</taxon>
        <taxon>Ericaceae</taxon>
        <taxon>Ericoideae</taxon>
        <taxon>Rhodoreae</taxon>
        <taxon>Rhododendron</taxon>
    </lineage>
</organism>
<accession>A0A834HB77</accession>
<feature type="region of interest" description="Disordered" evidence="1">
    <location>
        <begin position="1"/>
        <end position="39"/>
    </location>
</feature>
<name>A0A834HB77_RHOSS</name>
<reference evidence="2" key="1">
    <citation type="submission" date="2019-11" db="EMBL/GenBank/DDBJ databases">
        <authorList>
            <person name="Liu Y."/>
            <person name="Hou J."/>
            <person name="Li T.-Q."/>
            <person name="Guan C.-H."/>
            <person name="Wu X."/>
            <person name="Wu H.-Z."/>
            <person name="Ling F."/>
            <person name="Zhang R."/>
            <person name="Shi X.-G."/>
            <person name="Ren J.-P."/>
            <person name="Chen E.-F."/>
            <person name="Sun J.-M."/>
        </authorList>
    </citation>
    <scope>NUCLEOTIDE SEQUENCE</scope>
    <source>
        <strain evidence="2">Adult_tree_wgs_1</strain>
        <tissue evidence="2">Leaves</tissue>
    </source>
</reference>
<dbReference type="AlphaFoldDB" id="A0A834HB77"/>
<evidence type="ECO:0000256" key="1">
    <source>
        <dbReference type="SAM" id="MobiDB-lite"/>
    </source>
</evidence>
<sequence>MEGLTEEERRALRGSKFAPLPSASAPSRPNPRLAHPGGPLTTNKAAALAKFLERKLQDPNGLDSLKPELLELAVKNAKATVNANARRFDLLVDLAFGHNRLTNLLLSSFIITYVKAYPKAFKLFTRFCLSGKLVLRKLKGQMTEPKEEMTQGISLVQEQCQLVCDLYIFLVAVVSELWNSNTDLGDTNAQNEAVKSSSTQESQIYKVHLIFLPAGFIVTLTFAEVVLVDCILFSVEFDVLVDTCVLLPCHLVFLSVMEVDGVASGFSGYSGCLCGNSEGSITDKILDEEVSVLFSVLLILTKYRICETGGTSRSGRVIRHVDSFGDSEIMVSSAYNAGGFCEKAWADSETWDLGLATNEGKLEELSPPAAYVVV</sequence>
<keyword evidence="3" id="KW-1185">Reference proteome</keyword>